<sequence>MMINKKLILILGVLSLVLGGCATTSGPQKDISVYRSHMPKSILVLPPVNDSPDVKASNAFWSTVMVPIAEAGYYVFPMSVVDQMFKENGVYNGNDAQSIAPQKLQEIFGADAGLYIKVKDYGSKYQVIQSVASVEAEAKLVDLKTGEVLWSGTQRLERSSSDGNSGLIGALVGAVIEQVSSSFNDSAYPLATSVSMIMFTPTPEQPGLGLLYGPRSPQFDQQTQR</sequence>
<dbReference type="AlphaFoldDB" id="A0A4R1Y2F2"/>
<accession>A0A4R1Y2F2</accession>
<keyword evidence="3" id="KW-1185">Reference proteome</keyword>
<name>A0A4R1Y2F2_ACICA</name>
<dbReference type="Proteomes" id="UP000294963">
    <property type="component" value="Unassembled WGS sequence"/>
</dbReference>
<feature type="signal peptide" evidence="1">
    <location>
        <begin position="1"/>
        <end position="22"/>
    </location>
</feature>
<evidence type="ECO:0000256" key="1">
    <source>
        <dbReference type="SAM" id="SignalP"/>
    </source>
</evidence>
<comment type="caution">
    <text evidence="2">The sequence shown here is derived from an EMBL/GenBank/DDBJ whole genome shotgun (WGS) entry which is preliminary data.</text>
</comment>
<protein>
    <recommendedName>
        <fullName evidence="4">Lipoprotein</fullName>
    </recommendedName>
</protein>
<keyword evidence="1" id="KW-0732">Signal</keyword>
<evidence type="ECO:0000313" key="3">
    <source>
        <dbReference type="Proteomes" id="UP000294963"/>
    </source>
</evidence>
<dbReference type="InterPro" id="IPR008517">
    <property type="entry name" value="GNA1162-like"/>
</dbReference>
<reference evidence="2 3" key="1">
    <citation type="submission" date="2019-03" db="EMBL/GenBank/DDBJ databases">
        <title>Genomic analyses of the natural microbiome of Caenorhabditis elegans.</title>
        <authorList>
            <person name="Samuel B."/>
        </authorList>
    </citation>
    <scope>NUCLEOTIDE SEQUENCE [LARGE SCALE GENOMIC DNA]</scope>
    <source>
        <strain evidence="2 3">JUb89</strain>
    </source>
</reference>
<evidence type="ECO:0000313" key="2">
    <source>
        <dbReference type="EMBL" id="TCM70746.1"/>
    </source>
</evidence>
<dbReference type="EMBL" id="SLVJ01000001">
    <property type="protein sequence ID" value="TCM70746.1"/>
    <property type="molecule type" value="Genomic_DNA"/>
</dbReference>
<feature type="chain" id="PRO_5020245406" description="Lipoprotein" evidence="1">
    <location>
        <begin position="23"/>
        <end position="225"/>
    </location>
</feature>
<proteinExistence type="predicted"/>
<dbReference type="Pfam" id="PF05643">
    <property type="entry name" value="GNA1162-like"/>
    <property type="match status" value="1"/>
</dbReference>
<dbReference type="Gene3D" id="3.40.50.10610">
    <property type="entry name" value="ABC-type transport auxiliary lipoprotein component"/>
    <property type="match status" value="1"/>
</dbReference>
<dbReference type="PROSITE" id="PS51257">
    <property type="entry name" value="PROKAR_LIPOPROTEIN"/>
    <property type="match status" value="1"/>
</dbReference>
<organism evidence="2 3">
    <name type="scientific">Acinetobacter calcoaceticus</name>
    <dbReference type="NCBI Taxonomy" id="471"/>
    <lineage>
        <taxon>Bacteria</taxon>
        <taxon>Pseudomonadati</taxon>
        <taxon>Pseudomonadota</taxon>
        <taxon>Gammaproteobacteria</taxon>
        <taxon>Moraxellales</taxon>
        <taxon>Moraxellaceae</taxon>
        <taxon>Acinetobacter</taxon>
        <taxon>Acinetobacter calcoaceticus/baumannii complex</taxon>
    </lineage>
</organism>
<evidence type="ECO:0008006" key="4">
    <source>
        <dbReference type="Google" id="ProtNLM"/>
    </source>
</evidence>
<gene>
    <name evidence="2" type="ORF">EC844_10115</name>
</gene>